<dbReference type="PROSITE" id="PS51318">
    <property type="entry name" value="TAT"/>
    <property type="match status" value="1"/>
</dbReference>
<dbReference type="GO" id="GO:0008237">
    <property type="term" value="F:metallopeptidase activity"/>
    <property type="evidence" value="ECO:0007669"/>
    <property type="project" value="UniProtKB-KW"/>
</dbReference>
<dbReference type="InterPro" id="IPR001131">
    <property type="entry name" value="Peptidase_M24B_aminopep-P_CS"/>
</dbReference>
<feature type="domain" description="Creatinase N-terminal" evidence="8">
    <location>
        <begin position="57"/>
        <end position="191"/>
    </location>
</feature>
<dbReference type="Proteomes" id="UP000027037">
    <property type="component" value="Unassembled WGS sequence"/>
</dbReference>
<dbReference type="EMBL" id="AWFF01000087">
    <property type="protein sequence ID" value="KCZ51421.1"/>
    <property type="molecule type" value="Genomic_DNA"/>
</dbReference>
<dbReference type="InterPro" id="IPR050659">
    <property type="entry name" value="Peptidase_M24B"/>
</dbReference>
<keyword evidence="6" id="KW-0732">Signal</keyword>
<feature type="signal peptide" evidence="6">
    <location>
        <begin position="1"/>
        <end position="24"/>
    </location>
</feature>
<dbReference type="SUPFAM" id="SSF53092">
    <property type="entry name" value="Creatinase/prolidase N-terminal domain"/>
    <property type="match status" value="1"/>
</dbReference>
<comment type="similarity">
    <text evidence="5">Belongs to the peptidase M24B family.</text>
</comment>
<dbReference type="GO" id="GO:0046872">
    <property type="term" value="F:metal ion binding"/>
    <property type="evidence" value="ECO:0007669"/>
    <property type="project" value="UniProtKB-KW"/>
</dbReference>
<keyword evidence="4" id="KW-0482">Metalloprotease</keyword>
<evidence type="ECO:0008006" key="11">
    <source>
        <dbReference type="Google" id="ProtNLM"/>
    </source>
</evidence>
<dbReference type="GO" id="GO:0006508">
    <property type="term" value="P:proteolysis"/>
    <property type="evidence" value="ECO:0007669"/>
    <property type="project" value="UniProtKB-KW"/>
</dbReference>
<dbReference type="Pfam" id="PF01321">
    <property type="entry name" value="Creatinase_N"/>
    <property type="match status" value="1"/>
</dbReference>
<dbReference type="PANTHER" id="PTHR46112">
    <property type="entry name" value="AMINOPEPTIDASE"/>
    <property type="match status" value="1"/>
</dbReference>
<dbReference type="AlphaFoldDB" id="A0A062TTW0"/>
<evidence type="ECO:0000256" key="4">
    <source>
        <dbReference type="ARBA" id="ARBA00023049"/>
    </source>
</evidence>
<dbReference type="OrthoDB" id="9806388at2"/>
<organism evidence="9 10">
    <name type="scientific">Hyphomonas beringensis</name>
    <dbReference type="NCBI Taxonomy" id="1280946"/>
    <lineage>
        <taxon>Bacteria</taxon>
        <taxon>Pseudomonadati</taxon>
        <taxon>Pseudomonadota</taxon>
        <taxon>Alphaproteobacteria</taxon>
        <taxon>Hyphomonadales</taxon>
        <taxon>Hyphomonadaceae</taxon>
        <taxon>Hyphomonas</taxon>
    </lineage>
</organism>
<dbReference type="STRING" id="1280946.HY29_06020"/>
<keyword evidence="10" id="KW-1185">Reference proteome</keyword>
<dbReference type="SUPFAM" id="SSF55920">
    <property type="entry name" value="Creatinase/aminopeptidase"/>
    <property type="match status" value="1"/>
</dbReference>
<evidence type="ECO:0000256" key="3">
    <source>
        <dbReference type="ARBA" id="ARBA00022801"/>
    </source>
</evidence>
<name>A0A062TTW0_9PROT</name>
<dbReference type="Gene3D" id="3.40.350.10">
    <property type="entry name" value="Creatinase/prolidase N-terminal domain"/>
    <property type="match status" value="1"/>
</dbReference>
<dbReference type="InterPro" id="IPR036005">
    <property type="entry name" value="Creatinase/aminopeptidase-like"/>
</dbReference>
<sequence length="422" mass="45184">MPAASLKGLSRRGFMATAAGTAMAGSLLSGRAAADTQPDASGIRRADPITPAERAARLARLQQLMRQNGIGAAMVEAGSSLFYFTGINWWRSERLTAALLPADGEICIVTPEFEEPSIREMLVVPGEVRIWNEHQNPHQIVADWAAEQKLGDRPMAIEDTVRFFAVDGLRKAAPSLQLVSAEPIVTACRMIKTAPEIALMQEAADIVDTAYRSLSGKFEAGMDGSDIFAMMSAAISGFGGQFPSGGVQINEGSALPHGSKVRETIKEGSVILMDCGCRVDGYYADISRTLVFGEPSKRQRKVFQQVCKGQAAAMAAAQPGAEAGKVDDAVRALYESMGYGPGYGTPGLPHRTGHGIGLDIHEPVNLVHGEKTRLRPGMCFSNEPGLYIPGEFGVRIEDCFYITDTGPKYFTQPPTSLDAPFG</sequence>
<evidence type="ECO:0000259" key="7">
    <source>
        <dbReference type="Pfam" id="PF00557"/>
    </source>
</evidence>
<evidence type="ECO:0000313" key="9">
    <source>
        <dbReference type="EMBL" id="KCZ51421.1"/>
    </source>
</evidence>
<dbReference type="PANTHER" id="PTHR46112:SF3">
    <property type="entry name" value="AMINOPEPTIDASE YPDF"/>
    <property type="match status" value="1"/>
</dbReference>
<evidence type="ECO:0000313" key="10">
    <source>
        <dbReference type="Proteomes" id="UP000027037"/>
    </source>
</evidence>
<gene>
    <name evidence="9" type="ORF">HY29_06020</name>
</gene>
<dbReference type="InterPro" id="IPR029149">
    <property type="entry name" value="Creatin/AminoP/Spt16_N"/>
</dbReference>
<dbReference type="Pfam" id="PF00557">
    <property type="entry name" value="Peptidase_M24"/>
    <property type="match status" value="1"/>
</dbReference>
<protein>
    <recommendedName>
        <fullName evidence="11">Peptidase</fullName>
    </recommendedName>
</protein>
<evidence type="ECO:0000256" key="5">
    <source>
        <dbReference type="RuleBase" id="RU000590"/>
    </source>
</evidence>
<dbReference type="PROSITE" id="PS00491">
    <property type="entry name" value="PROLINE_PEPTIDASE"/>
    <property type="match status" value="1"/>
</dbReference>
<feature type="chain" id="PRO_5001613989" description="Peptidase" evidence="6">
    <location>
        <begin position="25"/>
        <end position="422"/>
    </location>
</feature>
<evidence type="ECO:0000256" key="2">
    <source>
        <dbReference type="ARBA" id="ARBA00022723"/>
    </source>
</evidence>
<accession>A0A062TTW0</accession>
<feature type="domain" description="Peptidase M24" evidence="7">
    <location>
        <begin position="199"/>
        <end position="404"/>
    </location>
</feature>
<keyword evidence="2 5" id="KW-0479">Metal-binding</keyword>
<evidence type="ECO:0000256" key="1">
    <source>
        <dbReference type="ARBA" id="ARBA00022670"/>
    </source>
</evidence>
<dbReference type="PATRIC" id="fig|1280946.3.peg.3300"/>
<evidence type="ECO:0000259" key="8">
    <source>
        <dbReference type="Pfam" id="PF01321"/>
    </source>
</evidence>
<evidence type="ECO:0000256" key="6">
    <source>
        <dbReference type="SAM" id="SignalP"/>
    </source>
</evidence>
<dbReference type="eggNOG" id="COG0006">
    <property type="taxonomic scope" value="Bacteria"/>
</dbReference>
<reference evidence="9 10" key="1">
    <citation type="journal article" date="2014" name="Antonie Van Leeuwenhoek">
        <title>Hyphomonas beringensis sp. nov. and Hyphomonas chukchiensis sp. nov., isolated from surface seawater of the Bering Sea and Chukchi Sea.</title>
        <authorList>
            <person name="Li C."/>
            <person name="Lai Q."/>
            <person name="Li G."/>
            <person name="Dong C."/>
            <person name="Wang J."/>
            <person name="Liao Y."/>
            <person name="Shao Z."/>
        </authorList>
    </citation>
    <scope>NUCLEOTIDE SEQUENCE [LARGE SCALE GENOMIC DNA]</scope>
    <source>
        <strain evidence="9 10">25B14_1</strain>
    </source>
</reference>
<dbReference type="InterPro" id="IPR006311">
    <property type="entry name" value="TAT_signal"/>
</dbReference>
<keyword evidence="1" id="KW-0645">Protease</keyword>
<dbReference type="InterPro" id="IPR000587">
    <property type="entry name" value="Creatinase_N"/>
</dbReference>
<dbReference type="Gene3D" id="3.90.230.10">
    <property type="entry name" value="Creatinase/methionine aminopeptidase superfamily"/>
    <property type="match status" value="1"/>
</dbReference>
<dbReference type="InterPro" id="IPR000994">
    <property type="entry name" value="Pept_M24"/>
</dbReference>
<comment type="caution">
    <text evidence="9">The sequence shown here is derived from an EMBL/GenBank/DDBJ whole genome shotgun (WGS) entry which is preliminary data.</text>
</comment>
<proteinExistence type="inferred from homology"/>
<keyword evidence="3" id="KW-0378">Hydrolase</keyword>